<dbReference type="AlphaFoldDB" id="A0A1D2AHM2"/>
<sequence length="161" mass="18683">REYIWPHLHSPSSGLLLQRRVLCLSYLVSAMRACLESKESRRMTVAVKVFVILAYIQLCPVNACVRWKCTEDEIDYLTTRIEHNNRLVSCSYYAKPGRDCPCWKEEDKGSQCWDMKYAPLGKCYNGECYLKESYQNVIQGKHLMTKPPCPGAHDYLYDSRG</sequence>
<accession>A0A1D2AHM2</accession>
<dbReference type="EMBL" id="GETE01001291">
    <property type="protein sequence ID" value="JAT78704.1"/>
    <property type="molecule type" value="Transcribed_RNA"/>
</dbReference>
<evidence type="ECO:0000313" key="1">
    <source>
        <dbReference type="EMBL" id="JAT78704.1"/>
    </source>
</evidence>
<reference evidence="1" key="1">
    <citation type="submission" date="2016-07" db="EMBL/GenBank/DDBJ databases">
        <title>Salivary Glands transcriptome analysis on engorged females of Ornithodoros brasiliensis (Acari:Argasidae).</title>
        <authorList>
            <person name="Simons S.M."/>
            <person name="Carvalho E."/>
            <person name="Junqueira-de-Azevedo I."/>
            <person name="Ho P.L."/>
            <person name="Giovanni D."/>
            <person name="Mendonca R."/>
            <person name="Onofrio V."/>
            <person name="Landulfo G."/>
            <person name="Ramirez D."/>
            <person name="Barros-Battesti D."/>
        </authorList>
    </citation>
    <scope>NUCLEOTIDE SEQUENCE</scope>
    <source>
        <strain evidence="1">Female</strain>
        <tissue evidence="1">Salivary gland</tissue>
    </source>
</reference>
<protein>
    <submittedName>
        <fullName evidence="1">7db family protein</fullName>
    </submittedName>
</protein>
<organism evidence="1">
    <name type="scientific">Ornithodoros brasiliensis</name>
    <name type="common">Mouro tick</name>
    <dbReference type="NCBI Taxonomy" id="888526"/>
    <lineage>
        <taxon>Eukaryota</taxon>
        <taxon>Metazoa</taxon>
        <taxon>Ecdysozoa</taxon>
        <taxon>Arthropoda</taxon>
        <taxon>Chelicerata</taxon>
        <taxon>Arachnida</taxon>
        <taxon>Acari</taxon>
        <taxon>Parasitiformes</taxon>
        <taxon>Ixodida</taxon>
        <taxon>Ixodoidea</taxon>
        <taxon>Argasidae</taxon>
        <taxon>Ornithodorinae</taxon>
        <taxon>Ornithodoros</taxon>
    </lineage>
</organism>
<name>A0A1D2AHM2_ORNBR</name>
<feature type="non-terminal residue" evidence="1">
    <location>
        <position position="1"/>
    </location>
</feature>
<feature type="non-terminal residue" evidence="1">
    <location>
        <position position="161"/>
    </location>
</feature>
<proteinExistence type="predicted"/>